<keyword evidence="8" id="KW-1185">Reference proteome</keyword>
<dbReference type="Proteomes" id="UP000002051">
    <property type="component" value="Unassembled WGS sequence"/>
</dbReference>
<evidence type="ECO:0000256" key="2">
    <source>
        <dbReference type="ARBA" id="ARBA00022670"/>
    </source>
</evidence>
<keyword evidence="4" id="KW-0788">Thiol protease</keyword>
<keyword evidence="2 6" id="KW-0645">Protease</keyword>
<dbReference type="PANTHER" id="PTHR12606:SF136">
    <property type="entry name" value="ULP1 PROTEASE FAMILY PROTEIN"/>
    <property type="match status" value="1"/>
</dbReference>
<dbReference type="HOGENOM" id="CLU_898260_0_0_1"/>
<reference evidence="7" key="3">
    <citation type="submission" date="2015-06" db="UniProtKB">
        <authorList>
            <consortium name="EnsemblPlants"/>
        </authorList>
    </citation>
    <scope>IDENTIFICATION</scope>
    <source>
        <strain evidence="7">cv. Jemalong A17</strain>
    </source>
</reference>
<feature type="domain" description="Ubiquitin-like protease family profile" evidence="5">
    <location>
        <begin position="1"/>
        <end position="183"/>
    </location>
</feature>
<evidence type="ECO:0000256" key="1">
    <source>
        <dbReference type="ARBA" id="ARBA00005234"/>
    </source>
</evidence>
<protein>
    <submittedName>
        <fullName evidence="6">Ulp1 protease family, carboxy-terminal domain protein</fullName>
    </submittedName>
</protein>
<reference evidence="6 8" key="1">
    <citation type="journal article" date="2011" name="Nature">
        <title>The Medicago genome provides insight into the evolution of rhizobial symbioses.</title>
        <authorList>
            <person name="Young N.D."/>
            <person name="Debelle F."/>
            <person name="Oldroyd G.E."/>
            <person name="Geurts R."/>
            <person name="Cannon S.B."/>
            <person name="Udvardi M.K."/>
            <person name="Benedito V.A."/>
            <person name="Mayer K.F."/>
            <person name="Gouzy J."/>
            <person name="Schoof H."/>
            <person name="Van de Peer Y."/>
            <person name="Proost S."/>
            <person name="Cook D.R."/>
            <person name="Meyers B.C."/>
            <person name="Spannagl M."/>
            <person name="Cheung F."/>
            <person name="De Mita S."/>
            <person name="Krishnakumar V."/>
            <person name="Gundlach H."/>
            <person name="Zhou S."/>
            <person name="Mudge J."/>
            <person name="Bharti A.K."/>
            <person name="Murray J.D."/>
            <person name="Naoumkina M.A."/>
            <person name="Rosen B."/>
            <person name="Silverstein K.A."/>
            <person name="Tang H."/>
            <person name="Rombauts S."/>
            <person name="Zhao P.X."/>
            <person name="Zhou P."/>
            <person name="Barbe V."/>
            <person name="Bardou P."/>
            <person name="Bechner M."/>
            <person name="Bellec A."/>
            <person name="Berger A."/>
            <person name="Berges H."/>
            <person name="Bidwell S."/>
            <person name="Bisseling T."/>
            <person name="Choisne N."/>
            <person name="Couloux A."/>
            <person name="Denny R."/>
            <person name="Deshpande S."/>
            <person name="Dai X."/>
            <person name="Doyle J.J."/>
            <person name="Dudez A.M."/>
            <person name="Farmer A.D."/>
            <person name="Fouteau S."/>
            <person name="Franken C."/>
            <person name="Gibelin C."/>
            <person name="Gish J."/>
            <person name="Goldstein S."/>
            <person name="Gonzalez A.J."/>
            <person name="Green P.J."/>
            <person name="Hallab A."/>
            <person name="Hartog M."/>
            <person name="Hua A."/>
            <person name="Humphray S.J."/>
            <person name="Jeong D.H."/>
            <person name="Jing Y."/>
            <person name="Jocker A."/>
            <person name="Kenton S.M."/>
            <person name="Kim D.J."/>
            <person name="Klee K."/>
            <person name="Lai H."/>
            <person name="Lang C."/>
            <person name="Lin S."/>
            <person name="Macmil S.L."/>
            <person name="Magdelenat G."/>
            <person name="Matthews L."/>
            <person name="McCorrison J."/>
            <person name="Monaghan E.L."/>
            <person name="Mun J.H."/>
            <person name="Najar F.Z."/>
            <person name="Nicholson C."/>
            <person name="Noirot C."/>
            <person name="O'Bleness M."/>
            <person name="Paule C.R."/>
            <person name="Poulain J."/>
            <person name="Prion F."/>
            <person name="Qin B."/>
            <person name="Qu C."/>
            <person name="Retzel E.F."/>
            <person name="Riddle C."/>
            <person name="Sallet E."/>
            <person name="Samain S."/>
            <person name="Samson N."/>
            <person name="Sanders I."/>
            <person name="Saurat O."/>
            <person name="Scarpelli C."/>
            <person name="Schiex T."/>
            <person name="Segurens B."/>
            <person name="Severin A.J."/>
            <person name="Sherrier D.J."/>
            <person name="Shi R."/>
            <person name="Sims S."/>
            <person name="Singer S.R."/>
            <person name="Sinharoy S."/>
            <person name="Sterck L."/>
            <person name="Viollet A."/>
            <person name="Wang B.B."/>
            <person name="Wang K."/>
            <person name="Wang M."/>
            <person name="Wang X."/>
            <person name="Warfsmann J."/>
            <person name="Weissenbach J."/>
            <person name="White D.D."/>
            <person name="White J.D."/>
            <person name="Wiley G.B."/>
            <person name="Wincker P."/>
            <person name="Xing Y."/>
            <person name="Yang L."/>
            <person name="Yao Z."/>
            <person name="Ying F."/>
            <person name="Zhai J."/>
            <person name="Zhou L."/>
            <person name="Zuber A."/>
            <person name="Denarie J."/>
            <person name="Dixon R.A."/>
            <person name="May G.D."/>
            <person name="Schwartz D.C."/>
            <person name="Rogers J."/>
            <person name="Quetier F."/>
            <person name="Town C.D."/>
            <person name="Roe B.A."/>
        </authorList>
    </citation>
    <scope>NUCLEOTIDE SEQUENCE [LARGE SCALE GENOMIC DNA]</scope>
    <source>
        <strain evidence="6">A17</strain>
        <strain evidence="7 8">cv. Jemalong A17</strain>
    </source>
</reference>
<dbReference type="GO" id="GO:0006508">
    <property type="term" value="P:proteolysis"/>
    <property type="evidence" value="ECO:0007669"/>
    <property type="project" value="UniProtKB-KW"/>
</dbReference>
<dbReference type="GO" id="GO:0005634">
    <property type="term" value="C:nucleus"/>
    <property type="evidence" value="ECO:0000318"/>
    <property type="project" value="GO_Central"/>
</dbReference>
<dbReference type="PROSITE" id="PS50600">
    <property type="entry name" value="ULP_PROTEASE"/>
    <property type="match status" value="1"/>
</dbReference>
<organism evidence="6 8">
    <name type="scientific">Medicago truncatula</name>
    <name type="common">Barrel medic</name>
    <name type="synonym">Medicago tribuloides</name>
    <dbReference type="NCBI Taxonomy" id="3880"/>
    <lineage>
        <taxon>Eukaryota</taxon>
        <taxon>Viridiplantae</taxon>
        <taxon>Streptophyta</taxon>
        <taxon>Embryophyta</taxon>
        <taxon>Tracheophyta</taxon>
        <taxon>Spermatophyta</taxon>
        <taxon>Magnoliopsida</taxon>
        <taxon>eudicotyledons</taxon>
        <taxon>Gunneridae</taxon>
        <taxon>Pentapetalae</taxon>
        <taxon>rosids</taxon>
        <taxon>fabids</taxon>
        <taxon>Fabales</taxon>
        <taxon>Fabaceae</taxon>
        <taxon>Papilionoideae</taxon>
        <taxon>50 kb inversion clade</taxon>
        <taxon>NPAAA clade</taxon>
        <taxon>Hologalegina</taxon>
        <taxon>IRL clade</taxon>
        <taxon>Trifolieae</taxon>
        <taxon>Medicago</taxon>
    </lineage>
</organism>
<dbReference type="SUPFAM" id="SSF54001">
    <property type="entry name" value="Cysteine proteinases"/>
    <property type="match status" value="1"/>
</dbReference>
<evidence type="ECO:0000256" key="4">
    <source>
        <dbReference type="ARBA" id="ARBA00022807"/>
    </source>
</evidence>
<reference evidence="6 8" key="2">
    <citation type="journal article" date="2014" name="BMC Genomics">
        <title>An improved genome release (version Mt4.0) for the model legume Medicago truncatula.</title>
        <authorList>
            <person name="Tang H."/>
            <person name="Krishnakumar V."/>
            <person name="Bidwell S."/>
            <person name="Rosen B."/>
            <person name="Chan A."/>
            <person name="Zhou S."/>
            <person name="Gentzbittel L."/>
            <person name="Childs K.L."/>
            <person name="Yandell M."/>
            <person name="Gundlach H."/>
            <person name="Mayer K.F."/>
            <person name="Schwartz D.C."/>
            <person name="Town C.D."/>
        </authorList>
    </citation>
    <scope>GENOME REANNOTATION</scope>
    <source>
        <strain evidence="6">A17</strain>
        <strain evidence="7 8">cv. Jemalong A17</strain>
    </source>
</reference>
<dbReference type="InterPro" id="IPR038765">
    <property type="entry name" value="Papain-like_cys_pep_sf"/>
</dbReference>
<evidence type="ECO:0000256" key="3">
    <source>
        <dbReference type="ARBA" id="ARBA00022801"/>
    </source>
</evidence>
<evidence type="ECO:0000259" key="5">
    <source>
        <dbReference type="PROSITE" id="PS50600"/>
    </source>
</evidence>
<dbReference type="PANTHER" id="PTHR12606">
    <property type="entry name" value="SENTRIN/SUMO-SPECIFIC PROTEASE"/>
    <property type="match status" value="1"/>
</dbReference>
<gene>
    <name evidence="6" type="ORF">MTR_0008s0230</name>
</gene>
<accession>A0A072TJE4</accession>
<dbReference type="AlphaFoldDB" id="A0A072TJE4"/>
<keyword evidence="3" id="KW-0378">Hydrolase</keyword>
<dbReference type="STRING" id="3880.A0A072TJE4"/>
<proteinExistence type="inferred from homology"/>
<dbReference type="eggNOG" id="KOG0778">
    <property type="taxonomic scope" value="Eukaryota"/>
</dbReference>
<dbReference type="GO" id="GO:0016929">
    <property type="term" value="F:deSUMOylase activity"/>
    <property type="evidence" value="ECO:0000318"/>
    <property type="project" value="GO_Central"/>
</dbReference>
<evidence type="ECO:0000313" key="8">
    <source>
        <dbReference type="Proteomes" id="UP000002051"/>
    </source>
</evidence>
<evidence type="ECO:0000313" key="6">
    <source>
        <dbReference type="EMBL" id="KEH17557.1"/>
    </source>
</evidence>
<dbReference type="InterPro" id="IPR003653">
    <property type="entry name" value="Peptidase_C48_C"/>
</dbReference>
<name>A0A072TJE4_MEDTR</name>
<dbReference type="EnsemblPlants" id="KEH17557">
    <property type="protein sequence ID" value="KEH17557"/>
    <property type="gene ID" value="MTR_0008s0230"/>
</dbReference>
<comment type="similarity">
    <text evidence="1">Belongs to the peptidase C48 family.</text>
</comment>
<dbReference type="Pfam" id="PF02902">
    <property type="entry name" value="Peptidase_C48"/>
    <property type="match status" value="1"/>
</dbReference>
<evidence type="ECO:0000313" key="7">
    <source>
        <dbReference type="EnsemblPlants" id="KEH17557"/>
    </source>
</evidence>
<dbReference type="Gene3D" id="3.40.395.10">
    <property type="entry name" value="Adenoviral Proteinase, Chain A"/>
    <property type="match status" value="1"/>
</dbReference>
<dbReference type="GO" id="GO:0016926">
    <property type="term" value="P:protein desumoylation"/>
    <property type="evidence" value="ECO:0000318"/>
    <property type="project" value="GO_Central"/>
</dbReference>
<dbReference type="EMBL" id="KL402733">
    <property type="protein sequence ID" value="KEH17557.1"/>
    <property type="molecule type" value="Genomic_DNA"/>
</dbReference>
<sequence length="310" mass="36295">MKLDDEDIAEEKKKREVINIAAKTMMYDEVRKHGCVKRLILSDYFSFEVVDDLKAHHEGRKLKWTERKFKIYMPCWTKTLEALWLSDFVFAPTHFENHWTCYVLDHRKRKIYVLDSLYNERNGPRQDNAMKVRFEGVVEFMNKVPNNKANMLAPSLEVVVVDLPKQKNCHDCGVYVLKYLELWDGQAKWGQKIMIVAFMSLSTWSCGMVKRNGGRRVCPTIHCHDCGVYVLKYLELWDGQAKWGQKIMIVAFMSLSTWSCGMVKRNGGRRVCPTIHCHDCGVYVLKYLELWDGQAKWGQKSMPDYSLVML</sequence>